<dbReference type="RefSeq" id="WP_006523790.1">
    <property type="nucleotide sequence ID" value="NC_021184.1"/>
</dbReference>
<keyword evidence="6 7" id="KW-0472">Membrane</keyword>
<feature type="transmembrane region" description="Helical" evidence="7">
    <location>
        <begin position="161"/>
        <end position="181"/>
    </location>
</feature>
<comment type="subcellular location">
    <subcellularLocation>
        <location evidence="1 7">Cell membrane</location>
        <topology evidence="1 7">Multi-pass membrane protein</topology>
    </subcellularLocation>
</comment>
<dbReference type="InterPro" id="IPR035906">
    <property type="entry name" value="MetI-like_sf"/>
</dbReference>
<keyword evidence="10" id="KW-1185">Reference proteome</keyword>
<evidence type="ECO:0000256" key="2">
    <source>
        <dbReference type="ARBA" id="ARBA00022448"/>
    </source>
</evidence>
<dbReference type="eggNOG" id="COG0600">
    <property type="taxonomic scope" value="Bacteria"/>
</dbReference>
<name>R4KJB4_9FIRM</name>
<dbReference type="CDD" id="cd06261">
    <property type="entry name" value="TM_PBP2"/>
    <property type="match status" value="1"/>
</dbReference>
<feature type="domain" description="ABC transmembrane type-1" evidence="8">
    <location>
        <begin position="54"/>
        <end position="234"/>
    </location>
</feature>
<keyword evidence="2 7" id="KW-0813">Transport</keyword>
<dbReference type="EMBL" id="CP003273">
    <property type="protein sequence ID" value="AGL03303.1"/>
    <property type="molecule type" value="Genomic_DNA"/>
</dbReference>
<dbReference type="GO" id="GO:0042918">
    <property type="term" value="P:alkanesulfonate transmembrane transport"/>
    <property type="evidence" value="ECO:0007669"/>
    <property type="project" value="UniProtKB-ARBA"/>
</dbReference>
<dbReference type="PANTHER" id="PTHR30151:SF0">
    <property type="entry name" value="ABC TRANSPORTER PERMEASE PROTEIN MJ0413-RELATED"/>
    <property type="match status" value="1"/>
</dbReference>
<evidence type="ECO:0000256" key="6">
    <source>
        <dbReference type="ARBA" id="ARBA00023136"/>
    </source>
</evidence>
<dbReference type="Proteomes" id="UP000013520">
    <property type="component" value="Chromosome"/>
</dbReference>
<sequence>MKILKCLTIPFVILALWVTGSAAGMINQYIIPPPSRVIHTAITLLGSGLLLDHISISLYRVFAGFLATILFAFPLAVLVGLNRRLEDYIEPVLDFLGHIPPIACIPMLILWFGIGEASKLAVIILATFFPVFLNTLNGILSCDKQLLEVGDVFGFSGRDKFLRIVIPAALPSIIVGMRLGLGYSWRALIGAELIAASSGIGYMIIEAEQLSRPDIIIVGLITIGLCGYMIDYCFFKLTSCIIPWTGKRSVYGRS</sequence>
<comment type="similarity">
    <text evidence="7">Belongs to the binding-protein-dependent transport system permease family.</text>
</comment>
<accession>R4KJB4</accession>
<dbReference type="KEGG" id="dgi:Desgi_4027"/>
<evidence type="ECO:0000259" key="8">
    <source>
        <dbReference type="PROSITE" id="PS50928"/>
    </source>
</evidence>
<feature type="transmembrane region" description="Helical" evidence="7">
    <location>
        <begin position="217"/>
        <end position="244"/>
    </location>
</feature>
<dbReference type="STRING" id="767817.Desgi_4027"/>
<feature type="transmembrane region" description="Helical" evidence="7">
    <location>
        <begin position="93"/>
        <end position="114"/>
    </location>
</feature>
<evidence type="ECO:0000256" key="1">
    <source>
        <dbReference type="ARBA" id="ARBA00004651"/>
    </source>
</evidence>
<dbReference type="FunFam" id="1.10.3720.10:FF:000003">
    <property type="entry name" value="Aliphatic sulfonate ABC transporter permease"/>
    <property type="match status" value="1"/>
</dbReference>
<protein>
    <submittedName>
        <fullName evidence="9">ABC-type nitrate/sulfonate/bicarbonate transport system, permease component</fullName>
    </submittedName>
</protein>
<organism evidence="9 10">
    <name type="scientific">Desulfoscipio gibsoniae DSM 7213</name>
    <dbReference type="NCBI Taxonomy" id="767817"/>
    <lineage>
        <taxon>Bacteria</taxon>
        <taxon>Bacillati</taxon>
        <taxon>Bacillota</taxon>
        <taxon>Clostridia</taxon>
        <taxon>Eubacteriales</taxon>
        <taxon>Desulfallaceae</taxon>
        <taxon>Desulfoscipio</taxon>
    </lineage>
</organism>
<evidence type="ECO:0000313" key="9">
    <source>
        <dbReference type="EMBL" id="AGL03303.1"/>
    </source>
</evidence>
<evidence type="ECO:0000256" key="5">
    <source>
        <dbReference type="ARBA" id="ARBA00022989"/>
    </source>
</evidence>
<feature type="transmembrane region" description="Helical" evidence="7">
    <location>
        <begin position="58"/>
        <end position="81"/>
    </location>
</feature>
<dbReference type="HOGENOM" id="CLU_046113_1_4_9"/>
<dbReference type="Gene3D" id="1.10.3720.10">
    <property type="entry name" value="MetI-like"/>
    <property type="match status" value="1"/>
</dbReference>
<keyword evidence="3" id="KW-1003">Cell membrane</keyword>
<keyword evidence="5 7" id="KW-1133">Transmembrane helix</keyword>
<dbReference type="PROSITE" id="PS50928">
    <property type="entry name" value="ABC_TM1"/>
    <property type="match status" value="1"/>
</dbReference>
<dbReference type="SUPFAM" id="SSF161098">
    <property type="entry name" value="MetI-like"/>
    <property type="match status" value="1"/>
</dbReference>
<feature type="transmembrane region" description="Helical" evidence="7">
    <location>
        <begin position="187"/>
        <end position="205"/>
    </location>
</feature>
<gene>
    <name evidence="9" type="ORF">Desgi_4027</name>
</gene>
<evidence type="ECO:0000313" key="10">
    <source>
        <dbReference type="Proteomes" id="UP000013520"/>
    </source>
</evidence>
<reference evidence="9 10" key="1">
    <citation type="submission" date="2012-01" db="EMBL/GenBank/DDBJ databases">
        <title>Complete sequence of Desulfotomaculum gibsoniae DSM 7213.</title>
        <authorList>
            <consortium name="US DOE Joint Genome Institute"/>
            <person name="Lucas S."/>
            <person name="Han J."/>
            <person name="Lapidus A."/>
            <person name="Cheng J.-F."/>
            <person name="Goodwin L."/>
            <person name="Pitluck S."/>
            <person name="Peters L."/>
            <person name="Ovchinnikova G."/>
            <person name="Teshima H."/>
            <person name="Detter J.C."/>
            <person name="Han C."/>
            <person name="Tapia R."/>
            <person name="Land M."/>
            <person name="Hauser L."/>
            <person name="Kyrpides N."/>
            <person name="Ivanova N."/>
            <person name="Pagani I."/>
            <person name="Parshina S."/>
            <person name="Plugge C."/>
            <person name="Muyzer G."/>
            <person name="Kuever J."/>
            <person name="Ivanova A."/>
            <person name="Nazina T."/>
            <person name="Klenk H.-P."/>
            <person name="Brambilla E."/>
            <person name="Spring S."/>
            <person name="Stams A.F."/>
            <person name="Woyke T."/>
        </authorList>
    </citation>
    <scope>NUCLEOTIDE SEQUENCE [LARGE SCALE GENOMIC DNA]</scope>
    <source>
        <strain evidence="9 10">DSM 7213</strain>
    </source>
</reference>
<dbReference type="GO" id="GO:0005886">
    <property type="term" value="C:plasma membrane"/>
    <property type="evidence" value="ECO:0007669"/>
    <property type="project" value="UniProtKB-SubCell"/>
</dbReference>
<dbReference type="OrthoDB" id="9796361at2"/>
<dbReference type="AlphaFoldDB" id="R4KJB4"/>
<evidence type="ECO:0000256" key="3">
    <source>
        <dbReference type="ARBA" id="ARBA00022475"/>
    </source>
</evidence>
<evidence type="ECO:0000256" key="7">
    <source>
        <dbReference type="RuleBase" id="RU363032"/>
    </source>
</evidence>
<feature type="transmembrane region" description="Helical" evidence="7">
    <location>
        <begin position="120"/>
        <end position="140"/>
    </location>
</feature>
<dbReference type="Pfam" id="PF00528">
    <property type="entry name" value="BPD_transp_1"/>
    <property type="match status" value="1"/>
</dbReference>
<evidence type="ECO:0000256" key="4">
    <source>
        <dbReference type="ARBA" id="ARBA00022692"/>
    </source>
</evidence>
<dbReference type="PANTHER" id="PTHR30151">
    <property type="entry name" value="ALKANE SULFONATE ABC TRANSPORTER-RELATED, MEMBRANE SUBUNIT"/>
    <property type="match status" value="1"/>
</dbReference>
<proteinExistence type="inferred from homology"/>
<dbReference type="InterPro" id="IPR000515">
    <property type="entry name" value="MetI-like"/>
</dbReference>
<keyword evidence="4 7" id="KW-0812">Transmembrane</keyword>